<accession>A0A9P0ZC55</accession>
<gene>
    <name evidence="3" type="ORF">CEURO_LOCUS14023</name>
</gene>
<dbReference type="PROSITE" id="PS50181">
    <property type="entry name" value="FBOX"/>
    <property type="match status" value="1"/>
</dbReference>
<dbReference type="PANTHER" id="PTHR31900:SF32">
    <property type="entry name" value="F-BOX_RNI_FBD-LIKE DOMAIN PROTEIN"/>
    <property type="match status" value="1"/>
</dbReference>
<feature type="domain" description="F-box" evidence="2">
    <location>
        <begin position="13"/>
        <end position="60"/>
    </location>
</feature>
<dbReference type="InterPro" id="IPR001810">
    <property type="entry name" value="F-box_dom"/>
</dbReference>
<dbReference type="SUPFAM" id="SSF81383">
    <property type="entry name" value="F-box domain"/>
    <property type="match status" value="1"/>
</dbReference>
<sequence length="437" mass="49393">MAGRLRRNEAALEDRISQLPVDVMDRVLEFLDTRSAARSALLSTRWKDVWLSHGRLFFDWEFNESLVKKSGEPSASFGNMITNILSLRFGPVKKFGLHLRKHYPIPLQSDIDRWCLFLSRNGVEELTLRLYSRGNEQYHLPLCIVSCPTIKKLELHDLVIDFPVKAPQGSIFSGVKSASFSFINFDHNASGIMYCIPNLEKVFFTYCIGNNFLINAPKLKTVEVLHTFSDVTKWKWLAHHLPMIKTLCLSTYYDLGGSDYAAVGAANWQEMFPTVINLEKIQLTLAFTEHWDFVVHLIKKCPKLCELGIQFPQIIPQAEKEAASGSSKDPECGFTDQDLGMLKTLKMESFLASRQEVLFVKAILSNSPVLEKLVIMESFFIDASVASEIPRQVLCFPRASPKAQVIFLKNKYTRPATTKAPTVPPPTDCPAANNLIN</sequence>
<dbReference type="AlphaFoldDB" id="A0A9P0ZC55"/>
<name>A0A9P0ZC55_CUSEU</name>
<dbReference type="SMART" id="SM00256">
    <property type="entry name" value="FBOX"/>
    <property type="match status" value="1"/>
</dbReference>
<reference evidence="3" key="1">
    <citation type="submission" date="2022-07" db="EMBL/GenBank/DDBJ databases">
        <authorList>
            <person name="Macas J."/>
            <person name="Novak P."/>
            <person name="Neumann P."/>
        </authorList>
    </citation>
    <scope>NUCLEOTIDE SEQUENCE</scope>
</reference>
<evidence type="ECO:0000259" key="2">
    <source>
        <dbReference type="PROSITE" id="PS50181"/>
    </source>
</evidence>
<proteinExistence type="predicted"/>
<dbReference type="InterPro" id="IPR032675">
    <property type="entry name" value="LRR_dom_sf"/>
</dbReference>
<dbReference type="OrthoDB" id="1279040at2759"/>
<evidence type="ECO:0000313" key="4">
    <source>
        <dbReference type="Proteomes" id="UP001152484"/>
    </source>
</evidence>
<dbReference type="InterPro" id="IPR006566">
    <property type="entry name" value="FBD"/>
</dbReference>
<evidence type="ECO:0000313" key="3">
    <source>
        <dbReference type="EMBL" id="CAH9097804.1"/>
    </source>
</evidence>
<feature type="region of interest" description="Disordered" evidence="1">
    <location>
        <begin position="417"/>
        <end position="437"/>
    </location>
</feature>
<dbReference type="InterPro" id="IPR050232">
    <property type="entry name" value="FBL13/AtMIF1-like"/>
</dbReference>
<protein>
    <recommendedName>
        <fullName evidence="2">F-box domain-containing protein</fullName>
    </recommendedName>
</protein>
<dbReference type="Gene3D" id="1.20.1280.50">
    <property type="match status" value="1"/>
</dbReference>
<dbReference type="EMBL" id="CAMAPE010000035">
    <property type="protein sequence ID" value="CAH9097804.1"/>
    <property type="molecule type" value="Genomic_DNA"/>
</dbReference>
<dbReference type="SUPFAM" id="SSF52047">
    <property type="entry name" value="RNI-like"/>
    <property type="match status" value="1"/>
</dbReference>
<dbReference type="Gene3D" id="3.80.10.10">
    <property type="entry name" value="Ribonuclease Inhibitor"/>
    <property type="match status" value="1"/>
</dbReference>
<dbReference type="Pfam" id="PF00646">
    <property type="entry name" value="F-box"/>
    <property type="match status" value="1"/>
</dbReference>
<dbReference type="InterPro" id="IPR036047">
    <property type="entry name" value="F-box-like_dom_sf"/>
</dbReference>
<dbReference type="PANTHER" id="PTHR31900">
    <property type="entry name" value="F-BOX/RNI SUPERFAMILY PROTEIN-RELATED"/>
    <property type="match status" value="1"/>
</dbReference>
<comment type="caution">
    <text evidence="3">The sequence shown here is derived from an EMBL/GenBank/DDBJ whole genome shotgun (WGS) entry which is preliminary data.</text>
</comment>
<dbReference type="Proteomes" id="UP001152484">
    <property type="component" value="Unassembled WGS sequence"/>
</dbReference>
<evidence type="ECO:0000256" key="1">
    <source>
        <dbReference type="SAM" id="MobiDB-lite"/>
    </source>
</evidence>
<keyword evidence="4" id="KW-1185">Reference proteome</keyword>
<dbReference type="SMART" id="SM00579">
    <property type="entry name" value="FBD"/>
    <property type="match status" value="1"/>
</dbReference>
<organism evidence="3 4">
    <name type="scientific">Cuscuta europaea</name>
    <name type="common">European dodder</name>
    <dbReference type="NCBI Taxonomy" id="41803"/>
    <lineage>
        <taxon>Eukaryota</taxon>
        <taxon>Viridiplantae</taxon>
        <taxon>Streptophyta</taxon>
        <taxon>Embryophyta</taxon>
        <taxon>Tracheophyta</taxon>
        <taxon>Spermatophyta</taxon>
        <taxon>Magnoliopsida</taxon>
        <taxon>eudicotyledons</taxon>
        <taxon>Gunneridae</taxon>
        <taxon>Pentapetalae</taxon>
        <taxon>asterids</taxon>
        <taxon>lamiids</taxon>
        <taxon>Solanales</taxon>
        <taxon>Convolvulaceae</taxon>
        <taxon>Cuscuteae</taxon>
        <taxon>Cuscuta</taxon>
        <taxon>Cuscuta subgen. Cuscuta</taxon>
    </lineage>
</organism>